<dbReference type="GeneID" id="111819583"/>
<accession>A0A2Y9QKQ4</accession>
<keyword evidence="3" id="KW-0732">Signal</keyword>
<dbReference type="InterPro" id="IPR028082">
    <property type="entry name" value="Peripla_BP_I"/>
</dbReference>
<dbReference type="AlphaFoldDB" id="A0A2Y9QKQ4"/>
<dbReference type="InterPro" id="IPR001828">
    <property type="entry name" value="ANF_lig-bd_rcpt"/>
</dbReference>
<evidence type="ECO:0000313" key="9">
    <source>
        <dbReference type="RefSeq" id="XP_023582442.1"/>
    </source>
</evidence>
<evidence type="ECO:0000259" key="7">
    <source>
        <dbReference type="Pfam" id="PF01094"/>
    </source>
</evidence>
<keyword evidence="5 6" id="KW-0472">Membrane</keyword>
<gene>
    <name evidence="9" type="primary">LOC111819583</name>
</gene>
<proteinExistence type="predicted"/>
<evidence type="ECO:0000256" key="4">
    <source>
        <dbReference type="ARBA" id="ARBA00022989"/>
    </source>
</evidence>
<dbReference type="KEGG" id="tmu:111819583"/>
<name>A0A2Y9QKQ4_TRIMA</name>
<evidence type="ECO:0000313" key="8">
    <source>
        <dbReference type="Proteomes" id="UP000248480"/>
    </source>
</evidence>
<feature type="domain" description="Receptor ligand binding region" evidence="7">
    <location>
        <begin position="1"/>
        <end position="92"/>
    </location>
</feature>
<dbReference type="Pfam" id="PF01094">
    <property type="entry name" value="ANF_receptor"/>
    <property type="match status" value="1"/>
</dbReference>
<keyword evidence="2 6" id="KW-0812">Transmembrane</keyword>
<protein>
    <submittedName>
        <fullName evidence="9">Glutamate receptor ionotropic, kainate 1-like</fullName>
    </submittedName>
</protein>
<keyword evidence="8" id="KW-1185">Reference proteome</keyword>
<evidence type="ECO:0000256" key="3">
    <source>
        <dbReference type="ARBA" id="ARBA00022729"/>
    </source>
</evidence>
<keyword evidence="4 6" id="KW-1133">Transmembrane helix</keyword>
<dbReference type="InParanoid" id="A0A2Y9QKQ4"/>
<feature type="transmembrane region" description="Helical" evidence="6">
    <location>
        <begin position="93"/>
        <end position="115"/>
    </location>
</feature>
<dbReference type="Gene3D" id="3.40.50.2300">
    <property type="match status" value="1"/>
</dbReference>
<dbReference type="SUPFAM" id="SSF53822">
    <property type="entry name" value="Periplasmic binding protein-like I"/>
    <property type="match status" value="1"/>
</dbReference>
<reference evidence="9" key="1">
    <citation type="submission" date="2025-08" db="UniProtKB">
        <authorList>
            <consortium name="RefSeq"/>
        </authorList>
    </citation>
    <scope>IDENTIFICATION</scope>
</reference>
<evidence type="ECO:0000256" key="2">
    <source>
        <dbReference type="ARBA" id="ARBA00022692"/>
    </source>
</evidence>
<dbReference type="GO" id="GO:0016020">
    <property type="term" value="C:membrane"/>
    <property type="evidence" value="ECO:0007669"/>
    <property type="project" value="UniProtKB-SubCell"/>
</dbReference>
<organism evidence="8 9">
    <name type="scientific">Trichechus manatus latirostris</name>
    <name type="common">Florida manatee</name>
    <dbReference type="NCBI Taxonomy" id="127582"/>
    <lineage>
        <taxon>Eukaryota</taxon>
        <taxon>Metazoa</taxon>
        <taxon>Chordata</taxon>
        <taxon>Craniata</taxon>
        <taxon>Vertebrata</taxon>
        <taxon>Euteleostomi</taxon>
        <taxon>Mammalia</taxon>
        <taxon>Eutheria</taxon>
        <taxon>Afrotheria</taxon>
        <taxon>Sirenia</taxon>
        <taxon>Trichechidae</taxon>
        <taxon>Trichechus</taxon>
    </lineage>
</organism>
<sequence length="117" mass="13028">MTGFRLLKTDNPDVSSIIEKWSMERLQAPPRPKTGLLDGVMTTEAALMYDAVYMMAIASHRASQLTVSSLQCHRHKPWRLGPRFMNLIKEASAAPHFGLALFASSIWCGASRLVLRA</sequence>
<evidence type="ECO:0000256" key="6">
    <source>
        <dbReference type="SAM" id="Phobius"/>
    </source>
</evidence>
<dbReference type="STRING" id="127582.A0A2Y9QKQ4"/>
<evidence type="ECO:0000256" key="5">
    <source>
        <dbReference type="ARBA" id="ARBA00023136"/>
    </source>
</evidence>
<dbReference type="RefSeq" id="XP_023582442.1">
    <property type="nucleotide sequence ID" value="XM_023726674.1"/>
</dbReference>
<evidence type="ECO:0000256" key="1">
    <source>
        <dbReference type="ARBA" id="ARBA00004370"/>
    </source>
</evidence>
<dbReference type="Proteomes" id="UP000248480">
    <property type="component" value="Unplaced"/>
</dbReference>
<comment type="subcellular location">
    <subcellularLocation>
        <location evidence="1">Membrane</location>
    </subcellularLocation>
</comment>